<name>A0A0G4FDD5_VITBC</name>
<dbReference type="EMBL" id="CDMY01000405">
    <property type="protein sequence ID" value="CEM10830.1"/>
    <property type="molecule type" value="Genomic_DNA"/>
</dbReference>
<dbReference type="AlphaFoldDB" id="A0A0G4FDD5"/>
<organism evidence="2 3">
    <name type="scientific">Vitrella brassicaformis (strain CCMP3155)</name>
    <dbReference type="NCBI Taxonomy" id="1169540"/>
    <lineage>
        <taxon>Eukaryota</taxon>
        <taxon>Sar</taxon>
        <taxon>Alveolata</taxon>
        <taxon>Colpodellida</taxon>
        <taxon>Vitrellaceae</taxon>
        <taxon>Vitrella</taxon>
    </lineage>
</organism>
<feature type="region of interest" description="Disordered" evidence="1">
    <location>
        <begin position="1"/>
        <end position="21"/>
    </location>
</feature>
<keyword evidence="3" id="KW-1185">Reference proteome</keyword>
<gene>
    <name evidence="2" type="ORF">Vbra_15059</name>
</gene>
<evidence type="ECO:0000256" key="1">
    <source>
        <dbReference type="SAM" id="MobiDB-lite"/>
    </source>
</evidence>
<evidence type="ECO:0000313" key="2">
    <source>
        <dbReference type="EMBL" id="CEM10830.1"/>
    </source>
</evidence>
<accession>A0A0G4FDD5</accession>
<dbReference type="Proteomes" id="UP000041254">
    <property type="component" value="Unassembled WGS sequence"/>
</dbReference>
<proteinExistence type="predicted"/>
<reference evidence="2 3" key="1">
    <citation type="submission" date="2014-11" db="EMBL/GenBank/DDBJ databases">
        <authorList>
            <person name="Zhu J."/>
            <person name="Qi W."/>
            <person name="Song R."/>
        </authorList>
    </citation>
    <scope>NUCLEOTIDE SEQUENCE [LARGE SCALE GENOMIC DNA]</scope>
</reference>
<sequence length="468" mass="52361">MPSQRSNEVGGGKAPRADTLPGVEGHSCSLFSFATGQSTLMLADSDPYSQQGPSWQHSPAAKRHARAKALAKLALFLSMRRDLEERLDAIDIYVEAALVDVDVLWLSAPVREQLWGVLEDYLDQYNVTFTAIFMASVLYYAACMDGAQVEAEGAIGIAQETVDVDEEGDEGGMVLRVSEMEARAVSHLRLCMHLRRDLVPLLGVMTGRLLLHMGRDREAADAFRQAAEYVPPSDSHRGDTKPFAPMTKKRARRLGYLCMGTDRQRAQREQEEAMRIKRSEARFFLGVALYNRCVRSGAESPQKAYAFMCQAKRSLDEFRLQEESNVTDLRALCFRDESTTRTAVDLYTQGLKSEVSARRWLGEDWFAGGDARPYGHTQEKETATQLLMTLQQFGAVPYLPCPEDACANPMCLAHEADLPPSSTLRPCHSCARPRFCSKQCEWSYAQYWHRFECLGALQSAVSRSSRPS</sequence>
<evidence type="ECO:0000313" key="3">
    <source>
        <dbReference type="Proteomes" id="UP000041254"/>
    </source>
</evidence>
<dbReference type="InParanoid" id="A0A0G4FDD5"/>
<dbReference type="VEuPathDB" id="CryptoDB:Vbra_15059"/>
<protein>
    <submittedName>
        <fullName evidence="2">Uncharacterized protein</fullName>
    </submittedName>
</protein>